<evidence type="ECO:0000313" key="4">
    <source>
        <dbReference type="Proteomes" id="UP000070352"/>
    </source>
</evidence>
<dbReference type="Gene3D" id="1.10.10.10">
    <property type="entry name" value="Winged helix-like DNA-binding domain superfamily/Winged helix DNA-binding domain"/>
    <property type="match status" value="1"/>
</dbReference>
<dbReference type="PANTHER" id="PTHR33164">
    <property type="entry name" value="TRANSCRIPTIONAL REGULATOR, MARR FAMILY"/>
    <property type="match status" value="1"/>
</dbReference>
<dbReference type="InterPro" id="IPR000835">
    <property type="entry name" value="HTH_MarR-typ"/>
</dbReference>
<dbReference type="SMART" id="SM00347">
    <property type="entry name" value="HTH_MARR"/>
    <property type="match status" value="1"/>
</dbReference>
<keyword evidence="4" id="KW-1185">Reference proteome</keyword>
<dbReference type="STRING" id="1413211.U473_08045"/>
<gene>
    <name evidence="3" type="ORF">U473_08045</name>
</gene>
<dbReference type="PRINTS" id="PR00598">
    <property type="entry name" value="HTHMARR"/>
</dbReference>
<proteinExistence type="predicted"/>
<dbReference type="PROSITE" id="PS50995">
    <property type="entry name" value="HTH_MARR_2"/>
    <property type="match status" value="1"/>
</dbReference>
<accession>A0A135L4M8</accession>
<evidence type="ECO:0000313" key="3">
    <source>
        <dbReference type="EMBL" id="KXG43964.1"/>
    </source>
</evidence>
<dbReference type="InterPro" id="IPR036388">
    <property type="entry name" value="WH-like_DNA-bd_sf"/>
</dbReference>
<dbReference type="GO" id="GO:0003700">
    <property type="term" value="F:DNA-binding transcription factor activity"/>
    <property type="evidence" value="ECO:0007669"/>
    <property type="project" value="InterPro"/>
</dbReference>
<keyword evidence="1" id="KW-0238">DNA-binding</keyword>
<dbReference type="SUPFAM" id="SSF46785">
    <property type="entry name" value="Winged helix' DNA-binding domain"/>
    <property type="match status" value="1"/>
</dbReference>
<dbReference type="AlphaFoldDB" id="A0A135L4M8"/>
<dbReference type="OrthoDB" id="288929at2"/>
<dbReference type="InterPro" id="IPR039422">
    <property type="entry name" value="MarR/SlyA-like"/>
</dbReference>
<evidence type="ECO:0000259" key="2">
    <source>
        <dbReference type="PROSITE" id="PS50995"/>
    </source>
</evidence>
<evidence type="ECO:0000256" key="1">
    <source>
        <dbReference type="ARBA" id="ARBA00023125"/>
    </source>
</evidence>
<comment type="caution">
    <text evidence="3">The sequence shown here is derived from an EMBL/GenBank/DDBJ whole genome shotgun (WGS) entry which is preliminary data.</text>
</comment>
<dbReference type="Pfam" id="PF01047">
    <property type="entry name" value="MarR"/>
    <property type="match status" value="1"/>
</dbReference>
<feature type="domain" description="HTH marR-type" evidence="2">
    <location>
        <begin position="1"/>
        <end position="138"/>
    </location>
</feature>
<dbReference type="Proteomes" id="UP000070352">
    <property type="component" value="Unassembled WGS sequence"/>
</dbReference>
<dbReference type="EMBL" id="LSKU01000001">
    <property type="protein sequence ID" value="KXG43964.1"/>
    <property type="molecule type" value="Genomic_DNA"/>
</dbReference>
<dbReference type="InterPro" id="IPR036390">
    <property type="entry name" value="WH_DNA-bd_sf"/>
</dbReference>
<organism evidence="3 4">
    <name type="scientific">Tepidibacillus decaturensis</name>
    <dbReference type="NCBI Taxonomy" id="1413211"/>
    <lineage>
        <taxon>Bacteria</taxon>
        <taxon>Bacillati</taxon>
        <taxon>Bacillota</taxon>
        <taxon>Bacilli</taxon>
        <taxon>Bacillales</taxon>
        <taxon>Bacillaceae</taxon>
        <taxon>Tepidibacillus</taxon>
    </lineage>
</organism>
<protein>
    <recommendedName>
        <fullName evidence="2">HTH marR-type domain-containing protein</fullName>
    </recommendedName>
</protein>
<name>A0A135L4M8_9BACI</name>
<dbReference type="GO" id="GO:0003677">
    <property type="term" value="F:DNA binding"/>
    <property type="evidence" value="ECO:0007669"/>
    <property type="project" value="UniProtKB-KW"/>
</dbReference>
<dbReference type="RefSeq" id="WP_082732438.1">
    <property type="nucleotide sequence ID" value="NZ_LSKU01000001.1"/>
</dbReference>
<dbReference type="PANTHER" id="PTHR33164:SF99">
    <property type="entry name" value="MARR FAMILY REGULATORY PROTEIN"/>
    <property type="match status" value="1"/>
</dbReference>
<reference evidence="3 4" key="1">
    <citation type="submission" date="2016-02" db="EMBL/GenBank/DDBJ databases">
        <title>Draft Genome for Tepidibacillus decaturensis nov. sp. Strain Z9, an Anaerobic, Moderately Thermophilic and Heterotrophic Bacterium from Deep Subsurface of the Illinois Basin, USA.</title>
        <authorList>
            <person name="Dong Y."/>
            <person name="Chang J.Y."/>
            <person name="Sanford R."/>
            <person name="Fouke B.W."/>
        </authorList>
    </citation>
    <scope>NUCLEOTIDE SEQUENCE [LARGE SCALE GENOMIC DNA]</scope>
    <source>
        <strain evidence="3 4">Z9</strain>
    </source>
</reference>
<dbReference type="GO" id="GO:0006950">
    <property type="term" value="P:response to stress"/>
    <property type="evidence" value="ECO:0007669"/>
    <property type="project" value="TreeGrafter"/>
</dbReference>
<sequence length="143" mass="17002">MDKKTLIKEFTSIFYEITQMIGIEKNKFLKSGISWSQFWVLKMLNDQGPLKITEVAEKMGVSVPAVTALSDKLIRQELAERDRCDEDRRVVYLHITEKGTELLQEFRQYRHQMMEKYMEGLPVEDLQHLIRIYKKIRDNMKTS</sequence>